<sequence>MRRLLFLSFIVLLILSGCVPIFSPWSWTSRVRGSFQFSSPAMSGEGIVYAATQEDLYAFTHTGKSASIYGLGSGEWFSSNPSIDEYGNIYIGTTGGRLLKISPEGFLLWSFPSQPSGNHTVRDASIDGEGNLYFGTTGGTMYCVSPEGVELWHYDTGEEIWSKPAIGGDGTAFFGTLVTGGSETHSFFAIKDGQPLWVFETEAPSVGFYSSPALDGEGNVYVACHDGYLYCLDTLEGTLDWTLRLAPAKPGGDSAIASSPVVGLDGTVYLCTNEGTLYAISPAGSIKWTVSLGTTIFSTPVLSSEGLAYLLGWDDSRLYVVDRDGGVSKLSSMGRNSAGSPLMTDDGTLYFTATLVDIGTWSQLVSLKTDGAPAGMWPMYGIDQRRTGNID</sequence>
<feature type="domain" description="Pyrrolo-quinoline quinone repeat" evidence="1">
    <location>
        <begin position="97"/>
        <end position="326"/>
    </location>
</feature>
<keyword evidence="3" id="KW-1185">Reference proteome</keyword>
<protein>
    <recommendedName>
        <fullName evidence="1">Pyrrolo-quinoline quinone repeat domain-containing protein</fullName>
    </recommendedName>
</protein>
<proteinExistence type="predicted"/>
<gene>
    <name evidence="2" type="ORF">MESINF_1076</name>
</gene>
<dbReference type="InterPro" id="IPR011047">
    <property type="entry name" value="Quinoprotein_ADH-like_sf"/>
</dbReference>
<dbReference type="RefSeq" id="WP_169698834.1">
    <property type="nucleotide sequence ID" value="NZ_LS974202.1"/>
</dbReference>
<dbReference type="PROSITE" id="PS51257">
    <property type="entry name" value="PROKAR_LIPOPROTEIN"/>
    <property type="match status" value="1"/>
</dbReference>
<dbReference type="EMBL" id="LS974202">
    <property type="protein sequence ID" value="SSC12520.1"/>
    <property type="molecule type" value="Genomic_DNA"/>
</dbReference>
<evidence type="ECO:0000313" key="2">
    <source>
        <dbReference type="EMBL" id="SSC12520.1"/>
    </source>
</evidence>
<dbReference type="InterPro" id="IPR018391">
    <property type="entry name" value="PQQ_b-propeller_rpt"/>
</dbReference>
<organism evidence="2 3">
    <name type="scientific">Mesotoga infera</name>
    <dbReference type="NCBI Taxonomy" id="1236046"/>
    <lineage>
        <taxon>Bacteria</taxon>
        <taxon>Thermotogati</taxon>
        <taxon>Thermotogota</taxon>
        <taxon>Thermotogae</taxon>
        <taxon>Kosmotogales</taxon>
        <taxon>Kosmotogaceae</taxon>
        <taxon>Mesotoga</taxon>
    </lineage>
</organism>
<dbReference type="Gene3D" id="2.130.10.10">
    <property type="entry name" value="YVTN repeat-like/Quinoprotein amine dehydrogenase"/>
    <property type="match status" value="2"/>
</dbReference>
<reference evidence="2 3" key="1">
    <citation type="submission" date="2017-01" db="EMBL/GenBank/DDBJ databases">
        <authorList>
            <person name="Erauso G."/>
        </authorList>
    </citation>
    <scope>NUCLEOTIDE SEQUENCE [LARGE SCALE GENOMIC DNA]</scope>
    <source>
        <strain evidence="2">MESINF1</strain>
    </source>
</reference>
<dbReference type="SUPFAM" id="SSF50998">
    <property type="entry name" value="Quinoprotein alcohol dehydrogenase-like"/>
    <property type="match status" value="2"/>
</dbReference>
<evidence type="ECO:0000259" key="1">
    <source>
        <dbReference type="Pfam" id="PF13360"/>
    </source>
</evidence>
<name>A0A7Z7LFQ7_9BACT</name>
<dbReference type="InterPro" id="IPR002372">
    <property type="entry name" value="PQQ_rpt_dom"/>
</dbReference>
<dbReference type="InterPro" id="IPR015943">
    <property type="entry name" value="WD40/YVTN_repeat-like_dom_sf"/>
</dbReference>
<dbReference type="Gene3D" id="2.40.10.480">
    <property type="match status" value="1"/>
</dbReference>
<dbReference type="SMART" id="SM00564">
    <property type="entry name" value="PQQ"/>
    <property type="match status" value="5"/>
</dbReference>
<dbReference type="PANTHER" id="PTHR34512">
    <property type="entry name" value="CELL SURFACE PROTEIN"/>
    <property type="match status" value="1"/>
</dbReference>
<dbReference type="PANTHER" id="PTHR34512:SF30">
    <property type="entry name" value="OUTER MEMBRANE PROTEIN ASSEMBLY FACTOR BAMB"/>
    <property type="match status" value="1"/>
</dbReference>
<evidence type="ECO:0000313" key="3">
    <source>
        <dbReference type="Proteomes" id="UP000250796"/>
    </source>
</evidence>
<dbReference type="Proteomes" id="UP000250796">
    <property type="component" value="Chromosome MESINF"/>
</dbReference>
<accession>A0A7Z7LFQ7</accession>
<dbReference type="Pfam" id="PF13360">
    <property type="entry name" value="PQQ_2"/>
    <property type="match status" value="1"/>
</dbReference>
<dbReference type="KEGG" id="minf:MESINF_1076"/>
<dbReference type="AlphaFoldDB" id="A0A7Z7LFQ7"/>